<evidence type="ECO:0000313" key="12">
    <source>
        <dbReference type="EMBL" id="KOB75334.1"/>
    </source>
</evidence>
<dbReference type="AlphaFoldDB" id="A0A0L7LIZ7"/>
<dbReference type="InterPro" id="IPR003738">
    <property type="entry name" value="SRAP"/>
</dbReference>
<keyword evidence="13" id="KW-1185">Reference proteome</keyword>
<comment type="caution">
    <text evidence="12">The sequence shown here is derived from an EMBL/GenBank/DDBJ whole genome shotgun (WGS) entry which is preliminary data.</text>
</comment>
<evidence type="ECO:0000313" key="13">
    <source>
        <dbReference type="Proteomes" id="UP000037510"/>
    </source>
</evidence>
<evidence type="ECO:0000256" key="11">
    <source>
        <dbReference type="ARBA" id="ARBA00031130"/>
    </source>
</evidence>
<protein>
    <recommendedName>
        <fullName evidence="2">Abasic site processing protein HMCES</fullName>
    </recommendedName>
    <alternativeName>
        <fullName evidence="9">Embryonic stem cell-specific 5-hydroxymethylcytosine-binding protein</fullName>
    </alternativeName>
    <alternativeName>
        <fullName evidence="10">Peptidase HMCES</fullName>
    </alternativeName>
    <alternativeName>
        <fullName evidence="11">SRAP domain-containing protein 1</fullName>
    </alternativeName>
</protein>
<evidence type="ECO:0000256" key="5">
    <source>
        <dbReference type="ARBA" id="ARBA00022801"/>
    </source>
</evidence>
<evidence type="ECO:0000256" key="3">
    <source>
        <dbReference type="ARBA" id="ARBA00022670"/>
    </source>
</evidence>
<dbReference type="PANTHER" id="PTHR13604">
    <property type="entry name" value="DC12-RELATED"/>
    <property type="match status" value="1"/>
</dbReference>
<feature type="non-terminal residue" evidence="12">
    <location>
        <position position="155"/>
    </location>
</feature>
<evidence type="ECO:0000256" key="10">
    <source>
        <dbReference type="ARBA" id="ARBA00030898"/>
    </source>
</evidence>
<dbReference type="Gene3D" id="3.90.1680.10">
    <property type="entry name" value="SOS response associated peptidase-like"/>
    <property type="match status" value="1"/>
</dbReference>
<keyword evidence="3" id="KW-0645">Protease</keyword>
<sequence length="155" mass="17531">MCGRTGLSLRRDQVQCACSYKPEGAAKFVTPEWLPEHNADKEYTPSYNIAPSDVTPVLVSSSKYKNAATTDRVLKPMMWGVIPSWHKGDFKTHNLSTNNCRLETVKESKLYSPLLNSGGRCVIVAEGFYEWQTTNMPSKVKQPYYIYSPQSEDIQ</sequence>
<dbReference type="GO" id="GO:0008233">
    <property type="term" value="F:peptidase activity"/>
    <property type="evidence" value="ECO:0007669"/>
    <property type="project" value="UniProtKB-KW"/>
</dbReference>
<accession>A0A0L7LIZ7</accession>
<dbReference type="Proteomes" id="UP000037510">
    <property type="component" value="Unassembled WGS sequence"/>
</dbReference>
<gene>
    <name evidence="12" type="ORF">OBRU01_03777</name>
</gene>
<comment type="similarity">
    <text evidence="1">Belongs to the SOS response-associated peptidase family.</text>
</comment>
<dbReference type="Pfam" id="PF02586">
    <property type="entry name" value="SRAP"/>
    <property type="match status" value="1"/>
</dbReference>
<evidence type="ECO:0000256" key="9">
    <source>
        <dbReference type="ARBA" id="ARBA00030390"/>
    </source>
</evidence>
<evidence type="ECO:0000256" key="2">
    <source>
        <dbReference type="ARBA" id="ARBA00015888"/>
    </source>
</evidence>
<proteinExistence type="inferred from homology"/>
<evidence type="ECO:0000256" key="6">
    <source>
        <dbReference type="ARBA" id="ARBA00023124"/>
    </source>
</evidence>
<evidence type="ECO:0000256" key="8">
    <source>
        <dbReference type="ARBA" id="ARBA00023239"/>
    </source>
</evidence>
<keyword evidence="6" id="KW-0190">Covalent protein-DNA linkage</keyword>
<keyword evidence="7" id="KW-0238">DNA-binding</keyword>
<dbReference type="STRING" id="104452.A0A0L7LIZ7"/>
<dbReference type="GO" id="GO:0016829">
    <property type="term" value="F:lyase activity"/>
    <property type="evidence" value="ECO:0007669"/>
    <property type="project" value="UniProtKB-KW"/>
</dbReference>
<evidence type="ECO:0000256" key="1">
    <source>
        <dbReference type="ARBA" id="ARBA00008136"/>
    </source>
</evidence>
<organism evidence="12 13">
    <name type="scientific">Operophtera brumata</name>
    <name type="common">Winter moth</name>
    <name type="synonym">Phalaena brumata</name>
    <dbReference type="NCBI Taxonomy" id="104452"/>
    <lineage>
        <taxon>Eukaryota</taxon>
        <taxon>Metazoa</taxon>
        <taxon>Ecdysozoa</taxon>
        <taxon>Arthropoda</taxon>
        <taxon>Hexapoda</taxon>
        <taxon>Insecta</taxon>
        <taxon>Pterygota</taxon>
        <taxon>Neoptera</taxon>
        <taxon>Endopterygota</taxon>
        <taxon>Lepidoptera</taxon>
        <taxon>Glossata</taxon>
        <taxon>Ditrysia</taxon>
        <taxon>Geometroidea</taxon>
        <taxon>Geometridae</taxon>
        <taxon>Larentiinae</taxon>
        <taxon>Operophtera</taxon>
    </lineage>
</organism>
<evidence type="ECO:0000256" key="4">
    <source>
        <dbReference type="ARBA" id="ARBA00022763"/>
    </source>
</evidence>
<dbReference type="GO" id="GO:0106300">
    <property type="term" value="P:protein-DNA covalent cross-linking repair"/>
    <property type="evidence" value="ECO:0007669"/>
    <property type="project" value="InterPro"/>
</dbReference>
<dbReference type="GO" id="GO:0006508">
    <property type="term" value="P:proteolysis"/>
    <property type="evidence" value="ECO:0007669"/>
    <property type="project" value="UniProtKB-KW"/>
</dbReference>
<dbReference type="SUPFAM" id="SSF143081">
    <property type="entry name" value="BB1717-like"/>
    <property type="match status" value="1"/>
</dbReference>
<name>A0A0L7LIZ7_OPEBR</name>
<keyword evidence="8" id="KW-0456">Lyase</keyword>
<dbReference type="PANTHER" id="PTHR13604:SF0">
    <property type="entry name" value="ABASIC SITE PROCESSING PROTEIN HMCES"/>
    <property type="match status" value="1"/>
</dbReference>
<evidence type="ECO:0000256" key="7">
    <source>
        <dbReference type="ARBA" id="ARBA00023125"/>
    </source>
</evidence>
<dbReference type="EMBL" id="JTDY01000944">
    <property type="protein sequence ID" value="KOB75334.1"/>
    <property type="molecule type" value="Genomic_DNA"/>
</dbReference>
<dbReference type="GO" id="GO:0003697">
    <property type="term" value="F:single-stranded DNA binding"/>
    <property type="evidence" value="ECO:0007669"/>
    <property type="project" value="InterPro"/>
</dbReference>
<keyword evidence="5" id="KW-0378">Hydrolase</keyword>
<dbReference type="InterPro" id="IPR036590">
    <property type="entry name" value="SRAP-like"/>
</dbReference>
<keyword evidence="4" id="KW-0227">DNA damage</keyword>
<reference evidence="12 13" key="1">
    <citation type="journal article" date="2015" name="Genome Biol. Evol.">
        <title>The genome of winter moth (Operophtera brumata) provides a genomic perspective on sexual dimorphism and phenology.</title>
        <authorList>
            <person name="Derks M.F."/>
            <person name="Smit S."/>
            <person name="Salis L."/>
            <person name="Schijlen E."/>
            <person name="Bossers A."/>
            <person name="Mateman C."/>
            <person name="Pijl A.S."/>
            <person name="de Ridder D."/>
            <person name="Groenen M.A."/>
            <person name="Visser M.E."/>
            <person name="Megens H.J."/>
        </authorList>
    </citation>
    <scope>NUCLEOTIDE SEQUENCE [LARGE SCALE GENOMIC DNA]</scope>
    <source>
        <strain evidence="12">WM2013NL</strain>
        <tissue evidence="12">Head and thorax</tissue>
    </source>
</reference>